<feature type="transmembrane region" description="Helical" evidence="1">
    <location>
        <begin position="57"/>
        <end position="80"/>
    </location>
</feature>
<dbReference type="Gene3D" id="1.20.1250.20">
    <property type="entry name" value="MFS general substrate transporter like domains"/>
    <property type="match status" value="1"/>
</dbReference>
<feature type="transmembrane region" description="Helical" evidence="1">
    <location>
        <begin position="129"/>
        <end position="152"/>
    </location>
</feature>
<accession>A0A1H7I2D6</accession>
<dbReference type="GO" id="GO:0022857">
    <property type="term" value="F:transmembrane transporter activity"/>
    <property type="evidence" value="ECO:0007669"/>
    <property type="project" value="InterPro"/>
</dbReference>
<feature type="transmembrane region" description="Helical" evidence="1">
    <location>
        <begin position="261"/>
        <end position="277"/>
    </location>
</feature>
<evidence type="ECO:0000313" key="2">
    <source>
        <dbReference type="EMBL" id="SEK56002.1"/>
    </source>
</evidence>
<keyword evidence="3" id="KW-1185">Reference proteome</keyword>
<protein>
    <submittedName>
        <fullName evidence="2">MFS transporter, CP family, cyanate transporter</fullName>
    </submittedName>
</protein>
<sequence length="326" mass="33741">MSVAFVLVALGSLMRWVPATLALYLGTAVLACGLTVPNVLLPSIIRRDFPSRIGPMTSMYTTLMAGAAGVASFLALPLAIDVGWGWRVTAASTGLLAAIAALAWLPLTRVSQQASARPAVQNPLWRSSTAWWVALFFATQTLTFYSVVAWLVPVLTSKHLTPAVSGAFLGGFSVVGIASSLLAPTLAARLRSQSAIAAAFGGIQVVGVVGLASANDMTAGFFALVFGMGAAGSFAVAFALFGLRAPNHRMSSQLSGMSQTVGYGAAAVGPILFGYFHDLFGNWRVLLGALVVLAVASIVLGTLAGRPKFVPAGVTGVDHPEEIHVR</sequence>
<feature type="transmembrane region" description="Helical" evidence="1">
    <location>
        <begin position="220"/>
        <end position="241"/>
    </location>
</feature>
<dbReference type="InterPro" id="IPR036259">
    <property type="entry name" value="MFS_trans_sf"/>
</dbReference>
<dbReference type="EMBL" id="FOAW01000002">
    <property type="protein sequence ID" value="SEK56002.1"/>
    <property type="molecule type" value="Genomic_DNA"/>
</dbReference>
<dbReference type="Proteomes" id="UP000198677">
    <property type="component" value="Unassembled WGS sequence"/>
</dbReference>
<dbReference type="AlphaFoldDB" id="A0A1H7I2D6"/>
<dbReference type="SUPFAM" id="SSF103473">
    <property type="entry name" value="MFS general substrate transporter"/>
    <property type="match status" value="1"/>
</dbReference>
<feature type="transmembrane region" description="Helical" evidence="1">
    <location>
        <begin position="25"/>
        <end position="45"/>
    </location>
</feature>
<feature type="transmembrane region" description="Helical" evidence="1">
    <location>
        <begin position="195"/>
        <end position="214"/>
    </location>
</feature>
<proteinExistence type="predicted"/>
<keyword evidence="1" id="KW-1133">Transmembrane helix</keyword>
<gene>
    <name evidence="2" type="ORF">SAMN05444583_102286</name>
</gene>
<keyword evidence="1" id="KW-0472">Membrane</keyword>
<organism evidence="2 3">
    <name type="scientific">Rhodococcus maanshanensis</name>
    <dbReference type="NCBI Taxonomy" id="183556"/>
    <lineage>
        <taxon>Bacteria</taxon>
        <taxon>Bacillati</taxon>
        <taxon>Actinomycetota</taxon>
        <taxon>Actinomycetes</taxon>
        <taxon>Mycobacteriales</taxon>
        <taxon>Nocardiaceae</taxon>
        <taxon>Rhodococcus</taxon>
    </lineage>
</organism>
<feature type="transmembrane region" description="Helical" evidence="1">
    <location>
        <begin position="86"/>
        <end position="108"/>
    </location>
</feature>
<feature type="transmembrane region" description="Helical" evidence="1">
    <location>
        <begin position="164"/>
        <end position="183"/>
    </location>
</feature>
<dbReference type="InterPro" id="IPR052524">
    <property type="entry name" value="MFS_Cyanate_Porter"/>
</dbReference>
<feature type="transmembrane region" description="Helical" evidence="1">
    <location>
        <begin position="283"/>
        <end position="303"/>
    </location>
</feature>
<name>A0A1H7I2D6_9NOCA</name>
<dbReference type="PANTHER" id="PTHR23523">
    <property type="match status" value="1"/>
</dbReference>
<evidence type="ECO:0000313" key="3">
    <source>
        <dbReference type="Proteomes" id="UP000198677"/>
    </source>
</evidence>
<dbReference type="Pfam" id="PF07690">
    <property type="entry name" value="MFS_1"/>
    <property type="match status" value="1"/>
</dbReference>
<evidence type="ECO:0000256" key="1">
    <source>
        <dbReference type="SAM" id="Phobius"/>
    </source>
</evidence>
<reference evidence="3" key="1">
    <citation type="submission" date="2016-10" db="EMBL/GenBank/DDBJ databases">
        <authorList>
            <person name="Varghese N."/>
            <person name="Submissions S."/>
        </authorList>
    </citation>
    <scope>NUCLEOTIDE SEQUENCE [LARGE SCALE GENOMIC DNA]</scope>
    <source>
        <strain evidence="3">DSM 44675</strain>
    </source>
</reference>
<keyword evidence="1" id="KW-0812">Transmembrane</keyword>
<dbReference type="PANTHER" id="PTHR23523:SF2">
    <property type="entry name" value="2-NITROIMIDAZOLE TRANSPORTER"/>
    <property type="match status" value="1"/>
</dbReference>
<dbReference type="InterPro" id="IPR011701">
    <property type="entry name" value="MFS"/>
</dbReference>